<feature type="region of interest" description="Disordered" evidence="1">
    <location>
        <begin position="227"/>
        <end position="264"/>
    </location>
</feature>
<feature type="compositionally biased region" description="Basic and acidic residues" evidence="1">
    <location>
        <begin position="241"/>
        <end position="253"/>
    </location>
</feature>
<dbReference type="Proteomes" id="UP000005408">
    <property type="component" value="Unassembled WGS sequence"/>
</dbReference>
<sequence length="264" mass="29886">MVTTQPHQICVDIRMSPTGPLLVPWHRDVSPTERLPTNGVRILQTDLMRLGPLSVVNGILWAVSGEECIEQQTTEENVTTIVSSLRTRTKAVKKGRRYRMETEYYEFFEEKISRRNVTHSVATCCHGYENVNGKCLKHSTFVTPNAPISASMTSVVVPTLMLLFMLAVSIVVVYHLHSKDKLCTRSKRKNKTKKSSVKKANRSTDELYTQIEAPTGIVSGHYDDLRCSQRQVNANPQPNKGTEEDDRRSDHNYDYLSISSTLTK</sequence>
<name>A0A8W8MWZ7_MAGGI</name>
<accession>A0A8W8MWZ7</accession>
<protein>
    <submittedName>
        <fullName evidence="3">Uncharacterized protein</fullName>
    </submittedName>
</protein>
<dbReference type="EnsemblMetazoa" id="G4304.1">
    <property type="protein sequence ID" value="G4304.1:cds"/>
    <property type="gene ID" value="G4304"/>
</dbReference>
<evidence type="ECO:0000256" key="1">
    <source>
        <dbReference type="SAM" id="MobiDB-lite"/>
    </source>
</evidence>
<evidence type="ECO:0000313" key="3">
    <source>
        <dbReference type="EnsemblMetazoa" id="G4304.1:cds"/>
    </source>
</evidence>
<evidence type="ECO:0000256" key="2">
    <source>
        <dbReference type="SAM" id="Phobius"/>
    </source>
</evidence>
<reference evidence="3" key="1">
    <citation type="submission" date="2022-08" db="UniProtKB">
        <authorList>
            <consortium name="EnsemblMetazoa"/>
        </authorList>
    </citation>
    <scope>IDENTIFICATION</scope>
    <source>
        <strain evidence="3">05x7-T-G4-1.051#20</strain>
    </source>
</reference>
<organism evidence="3 4">
    <name type="scientific">Magallana gigas</name>
    <name type="common">Pacific oyster</name>
    <name type="synonym">Crassostrea gigas</name>
    <dbReference type="NCBI Taxonomy" id="29159"/>
    <lineage>
        <taxon>Eukaryota</taxon>
        <taxon>Metazoa</taxon>
        <taxon>Spiralia</taxon>
        <taxon>Lophotrochozoa</taxon>
        <taxon>Mollusca</taxon>
        <taxon>Bivalvia</taxon>
        <taxon>Autobranchia</taxon>
        <taxon>Pteriomorphia</taxon>
        <taxon>Ostreida</taxon>
        <taxon>Ostreoidea</taxon>
        <taxon>Ostreidae</taxon>
        <taxon>Magallana</taxon>
    </lineage>
</organism>
<keyword evidence="2" id="KW-1133">Transmembrane helix</keyword>
<proteinExistence type="predicted"/>
<keyword evidence="4" id="KW-1185">Reference proteome</keyword>
<feature type="compositionally biased region" description="Polar residues" evidence="1">
    <location>
        <begin position="228"/>
        <end position="240"/>
    </location>
</feature>
<keyword evidence="2" id="KW-0472">Membrane</keyword>
<keyword evidence="2" id="KW-0812">Transmembrane</keyword>
<dbReference type="AlphaFoldDB" id="A0A8W8MWZ7"/>
<feature type="transmembrane region" description="Helical" evidence="2">
    <location>
        <begin position="155"/>
        <end position="176"/>
    </location>
</feature>
<evidence type="ECO:0000313" key="4">
    <source>
        <dbReference type="Proteomes" id="UP000005408"/>
    </source>
</evidence>